<dbReference type="SUPFAM" id="SSF55729">
    <property type="entry name" value="Acyl-CoA N-acyltransferases (Nat)"/>
    <property type="match status" value="1"/>
</dbReference>
<dbReference type="Gene3D" id="3.40.630.30">
    <property type="match status" value="1"/>
</dbReference>
<dbReference type="PANTHER" id="PTHR41368:SF1">
    <property type="entry name" value="PROTEIN YGHO"/>
    <property type="match status" value="1"/>
</dbReference>
<dbReference type="KEGG" id="ebla:JGUZn3_17450"/>
<dbReference type="Proteomes" id="UP000516349">
    <property type="component" value="Chromosome"/>
</dbReference>
<dbReference type="AlphaFoldDB" id="A0A7H1NT52"/>
<sequence length="401" mass="45238">MIASQTTNIDVSQAGFHMDNSASLTVTPVTDNRLMSIFITLPRHLYKGYKGYVPSLDIQQKNILHPKKSPFFKFGECRYFIAFKEGKPVGRISAQIDSVALKQWNEPIGCFGALDTIEDPAVVEALLRAAEAWLRQKGMKKIRGPFTLNFNSESGCMIMGQTAPPMIAMPWHPTWVGAFTEQAGYKKAMDLFSYQMEYGPQSSRSHIVPAGLTMGEGSLGQITTRMLDKKNIQRDGEILRSLYNNSWKNNWGFVPLTKMEIKSLIKELKPLLKPEHFVLVEQKGKPLAVALVVPNLYDITYDINGAPTLLQWAKLGIRILRHRFHSARVILLGVSSEIYGTALGAVMPALVISELMNRGKVLPYKTIELGWILENNTPMRRLIERLVPEPSKKYRLFEKDL</sequence>
<reference evidence="1 2" key="1">
    <citation type="submission" date="2020-08" db="EMBL/GenBank/DDBJ databases">
        <title>Complete genome sequence of Entomobacter blattae G55GP.</title>
        <authorList>
            <person name="Poehlein A."/>
            <person name="Guzman J."/>
            <person name="Daniel R."/>
            <person name="Vilcinskas A."/>
        </authorList>
    </citation>
    <scope>NUCLEOTIDE SEQUENCE [LARGE SCALE GENOMIC DNA]</scope>
    <source>
        <strain evidence="1 2">G55GP</strain>
    </source>
</reference>
<accession>A0A7H1NT52</accession>
<dbReference type="EMBL" id="CP060244">
    <property type="protein sequence ID" value="QNT78962.1"/>
    <property type="molecule type" value="Genomic_DNA"/>
</dbReference>
<gene>
    <name evidence="1" type="ORF">JGUZn3_17450</name>
</gene>
<keyword evidence="2" id="KW-1185">Reference proteome</keyword>
<dbReference type="InterPro" id="IPR039968">
    <property type="entry name" value="BcerS-like"/>
</dbReference>
<dbReference type="PANTHER" id="PTHR41368">
    <property type="entry name" value="PROTEIN YGHO"/>
    <property type="match status" value="1"/>
</dbReference>
<dbReference type="CDD" id="cd04301">
    <property type="entry name" value="NAT_SF"/>
    <property type="match status" value="1"/>
</dbReference>
<dbReference type="InterPro" id="IPR016181">
    <property type="entry name" value="Acyl_CoA_acyltransferase"/>
</dbReference>
<evidence type="ECO:0000313" key="1">
    <source>
        <dbReference type="EMBL" id="QNT78962.1"/>
    </source>
</evidence>
<evidence type="ECO:0008006" key="3">
    <source>
        <dbReference type="Google" id="ProtNLM"/>
    </source>
</evidence>
<evidence type="ECO:0000313" key="2">
    <source>
        <dbReference type="Proteomes" id="UP000516349"/>
    </source>
</evidence>
<protein>
    <recommendedName>
        <fullName evidence="3">N-acetyltransferase domain-containing protein</fullName>
    </recommendedName>
</protein>
<proteinExistence type="predicted"/>
<name>A0A7H1NT52_9PROT</name>
<organism evidence="1 2">
    <name type="scientific">Entomobacter blattae</name>
    <dbReference type="NCBI Taxonomy" id="2762277"/>
    <lineage>
        <taxon>Bacteria</taxon>
        <taxon>Pseudomonadati</taxon>
        <taxon>Pseudomonadota</taxon>
        <taxon>Alphaproteobacteria</taxon>
        <taxon>Acetobacterales</taxon>
        <taxon>Acetobacteraceae</taxon>
        <taxon>Entomobacter</taxon>
    </lineage>
</organism>